<evidence type="ECO:0000256" key="2">
    <source>
        <dbReference type="PROSITE-ProRule" id="PRU00302"/>
    </source>
</evidence>
<keyword evidence="2" id="KW-0768">Sushi</keyword>
<dbReference type="Pfam" id="PF00084">
    <property type="entry name" value="Sushi"/>
    <property type="match status" value="1"/>
</dbReference>
<feature type="disulfide bond" evidence="2">
    <location>
        <begin position="75"/>
        <end position="102"/>
    </location>
</feature>
<comment type="caution">
    <text evidence="2">Lacks conserved residue(s) required for the propagation of feature annotation.</text>
</comment>
<keyword evidence="7" id="KW-1185">Reference proteome</keyword>
<dbReference type="InterPro" id="IPR035976">
    <property type="entry name" value="Sushi/SCR/CCP_sf"/>
</dbReference>
<dbReference type="Proteomes" id="UP000886611">
    <property type="component" value="Unassembled WGS sequence"/>
</dbReference>
<dbReference type="PANTHER" id="PTHR46839">
    <property type="entry name" value="SUSHI DOMAIN-CONTAINING PROTEIN 6"/>
    <property type="match status" value="1"/>
</dbReference>
<sequence>MMTRRTPVMVCFHSVVYSALLMLTPINNTTAAPSNQTSAASQRCSHPPVPEHGGFRCVPSPCNGFFHKRIVEYFCETGRTIQGNKSALCKNGRWMPSTPGTCNPGDYDLDPNYEDKNSESNHLPTVATTAVAVSVFLLTTTACMLVKPKIRACRCERRFSDQQSLMFNGSPVLLPSYEVAVFGEGAGSACSNPTHHLQRNLLESTALGPPSNQSLDLPPPPPYEAIAPHPIHEQGSSIPISAANEKDT</sequence>
<comment type="caution">
    <text evidence="6">The sequence shown here is derived from an EMBL/GenBank/DDBJ whole genome shotgun (WGS) entry which is preliminary data.</text>
</comment>
<evidence type="ECO:0000313" key="6">
    <source>
        <dbReference type="EMBL" id="KAG2469351.1"/>
    </source>
</evidence>
<feature type="chain" id="PRO_5036495286" evidence="4">
    <location>
        <begin position="32"/>
        <end position="248"/>
    </location>
</feature>
<feature type="region of interest" description="Disordered" evidence="3">
    <location>
        <begin position="205"/>
        <end position="248"/>
    </location>
</feature>
<evidence type="ECO:0000313" key="7">
    <source>
        <dbReference type="Proteomes" id="UP000886611"/>
    </source>
</evidence>
<feature type="non-terminal residue" evidence="6">
    <location>
        <position position="248"/>
    </location>
</feature>
<dbReference type="InterPro" id="IPR000436">
    <property type="entry name" value="Sushi_SCR_CCP_dom"/>
</dbReference>
<keyword evidence="4" id="KW-0732">Signal</keyword>
<dbReference type="SMART" id="SM00032">
    <property type="entry name" value="CCP"/>
    <property type="match status" value="1"/>
</dbReference>
<accession>A0A8X8BXC6</accession>
<dbReference type="GO" id="GO:0006974">
    <property type="term" value="P:DNA damage response"/>
    <property type="evidence" value="ECO:0007669"/>
    <property type="project" value="TreeGrafter"/>
</dbReference>
<name>A0A8X8BXC6_POLSE</name>
<feature type="signal peptide" evidence="4">
    <location>
        <begin position="1"/>
        <end position="31"/>
    </location>
</feature>
<dbReference type="PROSITE" id="PS50923">
    <property type="entry name" value="SUSHI"/>
    <property type="match status" value="1"/>
</dbReference>
<dbReference type="PANTHER" id="PTHR46839:SF3">
    <property type="entry name" value="SUSHI DOMAIN-CONTAINING PROTEIN 6"/>
    <property type="match status" value="1"/>
</dbReference>
<dbReference type="Gene3D" id="2.10.70.10">
    <property type="entry name" value="Complement Module, domain 1"/>
    <property type="match status" value="1"/>
</dbReference>
<dbReference type="EMBL" id="JAATIS010000220">
    <property type="protein sequence ID" value="KAG2469351.1"/>
    <property type="molecule type" value="Genomic_DNA"/>
</dbReference>
<feature type="domain" description="Sushi" evidence="5">
    <location>
        <begin position="42"/>
        <end position="104"/>
    </location>
</feature>
<feature type="non-terminal residue" evidence="6">
    <location>
        <position position="1"/>
    </location>
</feature>
<dbReference type="CDD" id="cd00033">
    <property type="entry name" value="CCP"/>
    <property type="match status" value="1"/>
</dbReference>
<proteinExistence type="predicted"/>
<keyword evidence="1 2" id="KW-1015">Disulfide bond</keyword>
<evidence type="ECO:0000256" key="1">
    <source>
        <dbReference type="ARBA" id="ARBA00023157"/>
    </source>
</evidence>
<evidence type="ECO:0000256" key="3">
    <source>
        <dbReference type="SAM" id="MobiDB-lite"/>
    </source>
</evidence>
<dbReference type="AlphaFoldDB" id="A0A8X8BXC6"/>
<dbReference type="SUPFAM" id="SSF57535">
    <property type="entry name" value="Complement control module/SCR domain"/>
    <property type="match status" value="1"/>
</dbReference>
<evidence type="ECO:0000256" key="4">
    <source>
        <dbReference type="SAM" id="SignalP"/>
    </source>
</evidence>
<evidence type="ECO:0000259" key="5">
    <source>
        <dbReference type="PROSITE" id="PS50923"/>
    </source>
</evidence>
<gene>
    <name evidence="6" type="primary">Susd6_0</name>
    <name evidence="6" type="ORF">GTO96_0004081</name>
</gene>
<dbReference type="InterPro" id="IPR042866">
    <property type="entry name" value="SUSD6"/>
</dbReference>
<reference evidence="6 7" key="1">
    <citation type="journal article" date="2021" name="Cell">
        <title>Tracing the genetic footprints of vertebrate landing in non-teleost ray-finned fishes.</title>
        <authorList>
            <person name="Bi X."/>
            <person name="Wang K."/>
            <person name="Yang L."/>
            <person name="Pan H."/>
            <person name="Jiang H."/>
            <person name="Wei Q."/>
            <person name="Fang M."/>
            <person name="Yu H."/>
            <person name="Zhu C."/>
            <person name="Cai Y."/>
            <person name="He Y."/>
            <person name="Gan X."/>
            <person name="Zeng H."/>
            <person name="Yu D."/>
            <person name="Zhu Y."/>
            <person name="Jiang H."/>
            <person name="Qiu Q."/>
            <person name="Yang H."/>
            <person name="Zhang Y.E."/>
            <person name="Wang W."/>
            <person name="Zhu M."/>
            <person name="He S."/>
            <person name="Zhang G."/>
        </authorList>
    </citation>
    <scope>NUCLEOTIDE SEQUENCE [LARGE SCALE GENOMIC DNA]</scope>
    <source>
        <strain evidence="6">Bchr_013</strain>
    </source>
</reference>
<organism evidence="6 7">
    <name type="scientific">Polypterus senegalus</name>
    <name type="common">Senegal bichir</name>
    <dbReference type="NCBI Taxonomy" id="55291"/>
    <lineage>
        <taxon>Eukaryota</taxon>
        <taxon>Metazoa</taxon>
        <taxon>Chordata</taxon>
        <taxon>Craniata</taxon>
        <taxon>Vertebrata</taxon>
        <taxon>Euteleostomi</taxon>
        <taxon>Actinopterygii</taxon>
        <taxon>Polypteriformes</taxon>
        <taxon>Polypteridae</taxon>
        <taxon>Polypterus</taxon>
    </lineage>
</organism>
<protein>
    <submittedName>
        <fullName evidence="6">SUSD6 protein</fullName>
    </submittedName>
</protein>